<keyword evidence="3" id="KW-1185">Reference proteome</keyword>
<evidence type="ECO:0000313" key="3">
    <source>
        <dbReference type="Proteomes" id="UP001295444"/>
    </source>
</evidence>
<organism evidence="2 3">
    <name type="scientific">Pelobates cultripes</name>
    <name type="common">Western spadefoot toad</name>
    <dbReference type="NCBI Taxonomy" id="61616"/>
    <lineage>
        <taxon>Eukaryota</taxon>
        <taxon>Metazoa</taxon>
        <taxon>Chordata</taxon>
        <taxon>Craniata</taxon>
        <taxon>Vertebrata</taxon>
        <taxon>Euteleostomi</taxon>
        <taxon>Amphibia</taxon>
        <taxon>Batrachia</taxon>
        <taxon>Anura</taxon>
        <taxon>Pelobatoidea</taxon>
        <taxon>Pelobatidae</taxon>
        <taxon>Pelobates</taxon>
    </lineage>
</organism>
<name>A0AAD1SGY8_PELCU</name>
<feature type="compositionally biased region" description="Polar residues" evidence="1">
    <location>
        <begin position="26"/>
        <end position="39"/>
    </location>
</feature>
<feature type="non-terminal residue" evidence="2">
    <location>
        <position position="55"/>
    </location>
</feature>
<gene>
    <name evidence="2" type="ORF">PECUL_23A057346</name>
</gene>
<sequence>IAEERRQKGGNETVQTGEPHKRPEAISSQRSGNIPQSDPESPPYRDRGRNQRPYE</sequence>
<evidence type="ECO:0000313" key="2">
    <source>
        <dbReference type="EMBL" id="CAH2297016.1"/>
    </source>
</evidence>
<feature type="region of interest" description="Disordered" evidence="1">
    <location>
        <begin position="1"/>
        <end position="55"/>
    </location>
</feature>
<protein>
    <submittedName>
        <fullName evidence="2">Uncharacterized protein</fullName>
    </submittedName>
</protein>
<proteinExistence type="predicted"/>
<reference evidence="2" key="1">
    <citation type="submission" date="2022-03" db="EMBL/GenBank/DDBJ databases">
        <authorList>
            <person name="Alioto T."/>
            <person name="Alioto T."/>
            <person name="Gomez Garrido J."/>
        </authorList>
    </citation>
    <scope>NUCLEOTIDE SEQUENCE</scope>
</reference>
<feature type="compositionally biased region" description="Basic and acidic residues" evidence="1">
    <location>
        <begin position="43"/>
        <end position="55"/>
    </location>
</feature>
<dbReference type="AlphaFoldDB" id="A0AAD1SGY8"/>
<accession>A0AAD1SGY8</accession>
<evidence type="ECO:0000256" key="1">
    <source>
        <dbReference type="SAM" id="MobiDB-lite"/>
    </source>
</evidence>
<dbReference type="EMBL" id="OW240916">
    <property type="protein sequence ID" value="CAH2297016.1"/>
    <property type="molecule type" value="Genomic_DNA"/>
</dbReference>
<dbReference type="Proteomes" id="UP001295444">
    <property type="component" value="Chromosome 05"/>
</dbReference>
<feature type="non-terminal residue" evidence="2">
    <location>
        <position position="1"/>
    </location>
</feature>